<evidence type="ECO:0000313" key="2">
    <source>
        <dbReference type="EMBL" id="CAH66290.1"/>
    </source>
</evidence>
<feature type="region of interest" description="Disordered" evidence="1">
    <location>
        <begin position="286"/>
        <end position="328"/>
    </location>
</feature>
<feature type="compositionally biased region" description="Acidic residues" evidence="1">
    <location>
        <begin position="297"/>
        <end position="318"/>
    </location>
</feature>
<reference evidence="2" key="1">
    <citation type="journal article" date="2002" name="Nature">
        <title>Sequence and analysis of rice chromosome 4.</title>
        <authorList>
            <person name="Feng Q."/>
            <person name="Zhang Y."/>
            <person name="Hao P."/>
            <person name="Wang S."/>
            <person name="Fu G."/>
            <person name="Huang Y."/>
            <person name="Li Y."/>
            <person name="Zhu J."/>
            <person name="Liu Y."/>
            <person name="Hu X."/>
            <person name="Jia P."/>
            <person name="Zhang Y."/>
            <person name="Zhao Q."/>
            <person name="Ying K."/>
            <person name="Yu S."/>
            <person name="Tang Y."/>
            <person name="Weng Q."/>
            <person name="Zhang L."/>
            <person name="Lu Y."/>
            <person name="Mu J."/>
            <person name="Lu Y."/>
            <person name="Zhang L.S."/>
            <person name="Yu Z."/>
            <person name="Fan D."/>
            <person name="Liu X."/>
            <person name="Lu T."/>
            <person name="Li C."/>
            <person name="Wu Y."/>
            <person name="Sun T."/>
            <person name="Lei H."/>
            <person name="Li T."/>
            <person name="Hu H."/>
            <person name="Guan J."/>
            <person name="Wu M."/>
            <person name="Zhang R."/>
            <person name="Zhou B."/>
            <person name="Chen Z."/>
            <person name="Chen L."/>
            <person name="Jin Z."/>
            <person name="Wang R."/>
            <person name="Yin H."/>
            <person name="Cai Z."/>
            <person name="Ren S."/>
            <person name="Lv G."/>
            <person name="Gu W."/>
            <person name="Zhu G."/>
            <person name="Tu Y."/>
            <person name="Jia J."/>
            <person name="Zhang Y."/>
            <person name="Chen J."/>
            <person name="Kang H."/>
            <person name="Chen X."/>
            <person name="Shao C."/>
            <person name="Sun Y."/>
            <person name="Hu Q."/>
            <person name="Zhang X."/>
            <person name="Zhang W."/>
            <person name="Wang L."/>
            <person name="Ding C."/>
            <person name="Sheng H."/>
            <person name="Gu J."/>
            <person name="Chen S."/>
            <person name="Ni L."/>
            <person name="Zhu F."/>
            <person name="Chen W."/>
            <person name="Lan L."/>
            <person name="Lai Y."/>
            <person name="Cheng Z."/>
            <person name="Gu M."/>
            <person name="Jiang J."/>
            <person name="Li J."/>
            <person name="Hong G."/>
            <person name="Xue Y."/>
            <person name="Han B."/>
        </authorList>
    </citation>
    <scope>NUCLEOTIDE SEQUENCE</scope>
</reference>
<gene>
    <name evidence="2" type="primary">OSIGBa0161P06.7</name>
</gene>
<accession>Q01LS5</accession>
<sequence length="328" mass="37718">MGVAGESMPLVVEGVIMIQVRCTVWYISDQSLNYSNSRTRGYGSWFGMVNSWFGGFNLFNRGWLFKWGWAYATQMPPHSPRNLIKVLGFVRELRLMAFEVGYEVAPEYRQIPHDPDEEKCRVRVTLASDSEDLPSFKFEAGGRSYRHARQEVALVAMGELRQYFEEELDSSAFRYHPHKPHGQDYGSYTCPDGEESATLMHVVHMLNAMDTVGVEREKAAHDRENWNRDEICKLKSKVHRLQKELAELKGETPPRTSKLRLTARKRTCPPPRLQLASKIRVMGEAVPDRAEPVIDIISDEEEEEDPEEREPATPEEEDSSLRSDARRN</sequence>
<proteinExistence type="predicted"/>
<feature type="compositionally biased region" description="Basic and acidic residues" evidence="1">
    <location>
        <begin position="319"/>
        <end position="328"/>
    </location>
</feature>
<dbReference type="EMBL" id="CR855080">
    <property type="protein sequence ID" value="CAH66290.1"/>
    <property type="molecule type" value="Genomic_DNA"/>
</dbReference>
<organism evidence="2">
    <name type="scientific">Oryza sativa</name>
    <name type="common">Rice</name>
    <dbReference type="NCBI Taxonomy" id="4530"/>
    <lineage>
        <taxon>Eukaryota</taxon>
        <taxon>Viridiplantae</taxon>
        <taxon>Streptophyta</taxon>
        <taxon>Embryophyta</taxon>
        <taxon>Tracheophyta</taxon>
        <taxon>Spermatophyta</taxon>
        <taxon>Magnoliopsida</taxon>
        <taxon>Liliopsida</taxon>
        <taxon>Poales</taxon>
        <taxon>Poaceae</taxon>
        <taxon>BOP clade</taxon>
        <taxon>Oryzoideae</taxon>
        <taxon>Oryzeae</taxon>
        <taxon>Oryzinae</taxon>
        <taxon>Oryza</taxon>
    </lineage>
</organism>
<name>Q01LS5_ORYSA</name>
<protein>
    <submittedName>
        <fullName evidence="2">OSIGBa0161P06.7 protein</fullName>
    </submittedName>
</protein>
<evidence type="ECO:0000256" key="1">
    <source>
        <dbReference type="SAM" id="MobiDB-lite"/>
    </source>
</evidence>
<dbReference type="AlphaFoldDB" id="Q01LS5"/>
<reference evidence="2" key="2">
    <citation type="submission" date="2004-10" db="EMBL/GenBank/DDBJ databases">
        <title>Chromosome-wide comparison between domesticated rice subspecies indica and japonica.</title>
        <authorList>
            <person name="Han B."/>
        </authorList>
    </citation>
    <scope>NUCLEOTIDE SEQUENCE</scope>
</reference>